<evidence type="ECO:0000313" key="2">
    <source>
        <dbReference type="Proteomes" id="UP001222027"/>
    </source>
</evidence>
<proteinExistence type="predicted"/>
<protein>
    <submittedName>
        <fullName evidence="1">Uncharacterized protein</fullName>
    </submittedName>
</protein>
<organism evidence="1 2">
    <name type="scientific">Ensete ventricosum</name>
    <name type="common">Abyssinian banana</name>
    <name type="synonym">Musa ensete</name>
    <dbReference type="NCBI Taxonomy" id="4639"/>
    <lineage>
        <taxon>Eukaryota</taxon>
        <taxon>Viridiplantae</taxon>
        <taxon>Streptophyta</taxon>
        <taxon>Embryophyta</taxon>
        <taxon>Tracheophyta</taxon>
        <taxon>Spermatophyta</taxon>
        <taxon>Magnoliopsida</taxon>
        <taxon>Liliopsida</taxon>
        <taxon>Zingiberales</taxon>
        <taxon>Musaceae</taxon>
        <taxon>Ensete</taxon>
    </lineage>
</organism>
<name>A0AAV8RP10_ENSVE</name>
<comment type="caution">
    <text evidence="1">The sequence shown here is derived from an EMBL/GenBank/DDBJ whole genome shotgun (WGS) entry which is preliminary data.</text>
</comment>
<dbReference type="AlphaFoldDB" id="A0AAV8RP10"/>
<dbReference type="Proteomes" id="UP001222027">
    <property type="component" value="Unassembled WGS sequence"/>
</dbReference>
<evidence type="ECO:0000313" key="1">
    <source>
        <dbReference type="EMBL" id="KAJ8505989.1"/>
    </source>
</evidence>
<gene>
    <name evidence="1" type="ORF">OPV22_006875</name>
</gene>
<keyword evidence="2" id="KW-1185">Reference proteome</keyword>
<dbReference type="EMBL" id="JAQQAF010000002">
    <property type="protein sequence ID" value="KAJ8505989.1"/>
    <property type="molecule type" value="Genomic_DNA"/>
</dbReference>
<accession>A0AAV8RP10</accession>
<sequence length="184" mass="20759">MAGPPPHRRLESRIHCCIEGPHTLTSLLHKPPAFNRIKQQIAVMDAWKLIMASVELRCLLSCSLPLSHCEFGGGEEDKDKETFSRRDSLFGCLSSAKDLVLKCWAGATGVVPPELEEFWNFERRCCRGKERVKGFLLIRKRFLLSVSLGTGHCFIRFGHSLPILGPQDERHGRRSQRSYLSSAA</sequence>
<reference evidence="1 2" key="1">
    <citation type="submission" date="2022-12" db="EMBL/GenBank/DDBJ databases">
        <title>Chromosome-scale assembly of the Ensete ventricosum genome.</title>
        <authorList>
            <person name="Dussert Y."/>
            <person name="Stocks J."/>
            <person name="Wendawek A."/>
            <person name="Woldeyes F."/>
            <person name="Nichols R.A."/>
            <person name="Borrell J.S."/>
        </authorList>
    </citation>
    <scope>NUCLEOTIDE SEQUENCE [LARGE SCALE GENOMIC DNA]</scope>
    <source>
        <strain evidence="2">cv. Maze</strain>
        <tissue evidence="1">Seeds</tissue>
    </source>
</reference>